<name>A0ACA9L939_9GLOM</name>
<reference evidence="1" key="1">
    <citation type="submission" date="2021-06" db="EMBL/GenBank/DDBJ databases">
        <authorList>
            <person name="Kallberg Y."/>
            <person name="Tangrot J."/>
            <person name="Rosling A."/>
        </authorList>
    </citation>
    <scope>NUCLEOTIDE SEQUENCE</scope>
    <source>
        <strain evidence="1">CL356</strain>
    </source>
</reference>
<protein>
    <submittedName>
        <fullName evidence="1">12918_t:CDS:1</fullName>
    </submittedName>
</protein>
<organism evidence="1 2">
    <name type="scientific">Acaulospora colombiana</name>
    <dbReference type="NCBI Taxonomy" id="27376"/>
    <lineage>
        <taxon>Eukaryota</taxon>
        <taxon>Fungi</taxon>
        <taxon>Fungi incertae sedis</taxon>
        <taxon>Mucoromycota</taxon>
        <taxon>Glomeromycotina</taxon>
        <taxon>Glomeromycetes</taxon>
        <taxon>Diversisporales</taxon>
        <taxon>Acaulosporaceae</taxon>
        <taxon>Acaulospora</taxon>
    </lineage>
</organism>
<dbReference type="EMBL" id="CAJVPT010004918">
    <property type="protein sequence ID" value="CAG8513812.1"/>
    <property type="molecule type" value="Genomic_DNA"/>
</dbReference>
<comment type="caution">
    <text evidence="1">The sequence shown here is derived from an EMBL/GenBank/DDBJ whole genome shotgun (WGS) entry which is preliminary data.</text>
</comment>
<gene>
    <name evidence="1" type="ORF">ACOLOM_LOCUS3339</name>
</gene>
<proteinExistence type="predicted"/>
<evidence type="ECO:0000313" key="2">
    <source>
        <dbReference type="Proteomes" id="UP000789525"/>
    </source>
</evidence>
<evidence type="ECO:0000313" key="1">
    <source>
        <dbReference type="EMBL" id="CAG8513812.1"/>
    </source>
</evidence>
<accession>A0ACA9L939</accession>
<sequence length="346" mass="38857">MPPKKRTAPKRKQAAAIVPSTTFATSSEFPPGYGNIEILSSDNIIISFHCNSLTRVSPVFKEMLSTQDLNNVESGTPLVLEETAATIEHFLSHIEPTKVSQSLEVKSFMPFLETAAKYQASRIIAKVEKMATTKGGPLEYLALVAPMLLLSAAEKFRLPNLGAFAMSRVLQAAKEKVFTSKYPISAMTYVQIMEGRAERATWLLNKVIETMQDRFLFEADLPTSEAEDFYYYHQPIKKRKPKDPEHTRHCEECTEKILRGLIYIGPHVHTEPNWGSLLFDLAWYLGQAQCKDCGSGLRQDIKQEISRLDDSRPLHKTSLSAFTALRAEVLALESLPVYVRSLTSVE</sequence>
<keyword evidence="2" id="KW-1185">Reference proteome</keyword>
<dbReference type="Proteomes" id="UP000789525">
    <property type="component" value="Unassembled WGS sequence"/>
</dbReference>